<dbReference type="PRINTS" id="PR00039">
    <property type="entry name" value="HTHLYSR"/>
</dbReference>
<dbReference type="Pfam" id="PF00126">
    <property type="entry name" value="HTH_1"/>
    <property type="match status" value="1"/>
</dbReference>
<dbReference type="GO" id="GO:0003700">
    <property type="term" value="F:DNA-binding transcription factor activity"/>
    <property type="evidence" value="ECO:0007669"/>
    <property type="project" value="InterPro"/>
</dbReference>
<dbReference type="CDD" id="cd08420">
    <property type="entry name" value="PBP2_CysL_like"/>
    <property type="match status" value="1"/>
</dbReference>
<dbReference type="GO" id="GO:0000976">
    <property type="term" value="F:transcription cis-regulatory region binding"/>
    <property type="evidence" value="ECO:0007669"/>
    <property type="project" value="TreeGrafter"/>
</dbReference>
<dbReference type="SUPFAM" id="SSF53850">
    <property type="entry name" value="Periplasmic binding protein-like II"/>
    <property type="match status" value="1"/>
</dbReference>
<reference evidence="6 7" key="1">
    <citation type="submission" date="2018-05" db="EMBL/GenBank/DDBJ databases">
        <title>Pararhodobacter marina sp. nov., isolated from deep-sea water of the Indian Ocean.</title>
        <authorList>
            <person name="Lai Q.Sr."/>
            <person name="Liu X."/>
            <person name="Shao Z."/>
        </authorList>
    </citation>
    <scope>NUCLEOTIDE SEQUENCE [LARGE SCALE GENOMIC DNA]</scope>
    <source>
        <strain evidence="6 7">CIC4N-9</strain>
    </source>
</reference>
<keyword evidence="2" id="KW-0805">Transcription regulation</keyword>
<dbReference type="InterPro" id="IPR036388">
    <property type="entry name" value="WH-like_DNA-bd_sf"/>
</dbReference>
<evidence type="ECO:0000256" key="3">
    <source>
        <dbReference type="ARBA" id="ARBA00023125"/>
    </source>
</evidence>
<dbReference type="PANTHER" id="PTHR30126">
    <property type="entry name" value="HTH-TYPE TRANSCRIPTIONAL REGULATOR"/>
    <property type="match status" value="1"/>
</dbReference>
<dbReference type="SUPFAM" id="SSF46785">
    <property type="entry name" value="Winged helix' DNA-binding domain"/>
    <property type="match status" value="1"/>
</dbReference>
<accession>A0A2U2CJB7</accession>
<dbReference type="Gene3D" id="1.10.10.10">
    <property type="entry name" value="Winged helix-like DNA-binding domain superfamily/Winged helix DNA-binding domain"/>
    <property type="match status" value="1"/>
</dbReference>
<dbReference type="PANTHER" id="PTHR30126:SF39">
    <property type="entry name" value="HTH-TYPE TRANSCRIPTIONAL REGULATOR CYSL"/>
    <property type="match status" value="1"/>
</dbReference>
<dbReference type="FunFam" id="1.10.10.10:FF:000001">
    <property type="entry name" value="LysR family transcriptional regulator"/>
    <property type="match status" value="1"/>
</dbReference>
<evidence type="ECO:0000313" key="6">
    <source>
        <dbReference type="EMBL" id="PWE31968.1"/>
    </source>
</evidence>
<keyword evidence="4" id="KW-0804">Transcription</keyword>
<dbReference type="Proteomes" id="UP000244940">
    <property type="component" value="Unassembled WGS sequence"/>
</dbReference>
<feature type="domain" description="HTH lysR-type" evidence="5">
    <location>
        <begin position="1"/>
        <end position="58"/>
    </location>
</feature>
<comment type="caution">
    <text evidence="6">The sequence shown here is derived from an EMBL/GenBank/DDBJ whole genome shotgun (WGS) entry which is preliminary data.</text>
</comment>
<evidence type="ECO:0000256" key="4">
    <source>
        <dbReference type="ARBA" id="ARBA00023163"/>
    </source>
</evidence>
<name>A0A2U2CJB7_9RHOB</name>
<dbReference type="Gene3D" id="3.40.190.290">
    <property type="match status" value="1"/>
</dbReference>
<organism evidence="6 7">
    <name type="scientific">Pararhodobacter marinus</name>
    <dbReference type="NCBI Taxonomy" id="2184063"/>
    <lineage>
        <taxon>Bacteria</taxon>
        <taxon>Pseudomonadati</taxon>
        <taxon>Pseudomonadota</taxon>
        <taxon>Alphaproteobacteria</taxon>
        <taxon>Rhodobacterales</taxon>
        <taxon>Paracoccaceae</taxon>
        <taxon>Pararhodobacter</taxon>
    </lineage>
</organism>
<comment type="similarity">
    <text evidence="1">Belongs to the LysR transcriptional regulatory family.</text>
</comment>
<dbReference type="EMBL" id="QEYD01000001">
    <property type="protein sequence ID" value="PWE31968.1"/>
    <property type="molecule type" value="Genomic_DNA"/>
</dbReference>
<dbReference type="OrthoDB" id="9803735at2"/>
<evidence type="ECO:0000256" key="2">
    <source>
        <dbReference type="ARBA" id="ARBA00023015"/>
    </source>
</evidence>
<dbReference type="InterPro" id="IPR000847">
    <property type="entry name" value="LysR_HTH_N"/>
</dbReference>
<evidence type="ECO:0000256" key="1">
    <source>
        <dbReference type="ARBA" id="ARBA00009437"/>
    </source>
</evidence>
<dbReference type="PROSITE" id="PS50931">
    <property type="entry name" value="HTH_LYSR"/>
    <property type="match status" value="1"/>
</dbReference>
<dbReference type="InterPro" id="IPR005119">
    <property type="entry name" value="LysR_subst-bd"/>
</dbReference>
<keyword evidence="7" id="KW-1185">Reference proteome</keyword>
<sequence>MTLEQLRIFLAVARHEHVTRAAKQLNLTQSAVSAALAALEAQHGVALFDRVGRGIALNEAGRGFLPRAAEVLRRAEEARRWLADLRGGETGTLRLQASQTVASYALPRHLMRFRARHPGIALSFRQGNTAQVLAALRAGEADLGLVEGRIDGAEFETEVIGEDRLLLLTAPDHPWQHRAPGPADLAQGDWVLREPGSGTRAQFDAEMQALGVAILPVLELPSNEACIAAVETGHGATVLSALAAAPHLERGHVRAASLAFPRRLFHAVTHRARHRSRAASAFLDLLRDG</sequence>
<evidence type="ECO:0000313" key="7">
    <source>
        <dbReference type="Proteomes" id="UP000244940"/>
    </source>
</evidence>
<proteinExistence type="inferred from homology"/>
<gene>
    <name evidence="6" type="ORF">C4N9_02485</name>
</gene>
<dbReference type="Pfam" id="PF03466">
    <property type="entry name" value="LysR_substrate"/>
    <property type="match status" value="1"/>
</dbReference>
<dbReference type="AlphaFoldDB" id="A0A2U2CJB7"/>
<dbReference type="InterPro" id="IPR036390">
    <property type="entry name" value="WH_DNA-bd_sf"/>
</dbReference>
<protein>
    <submittedName>
        <fullName evidence="6">LysR family transcriptional regulator</fullName>
    </submittedName>
</protein>
<keyword evidence="3" id="KW-0238">DNA-binding</keyword>
<evidence type="ECO:0000259" key="5">
    <source>
        <dbReference type="PROSITE" id="PS50931"/>
    </source>
</evidence>